<dbReference type="PANTHER" id="PTHR45922">
    <property type="entry name" value="CLEAVAGE AND POLYADENYLATION SPECIFICITY FACTOR SUBUNIT 2"/>
    <property type="match status" value="1"/>
</dbReference>
<comment type="subcellular location">
    <subcellularLocation>
        <location evidence="2">Nucleus</location>
    </subcellularLocation>
</comment>
<evidence type="ECO:0000313" key="4">
    <source>
        <dbReference type="EMBL" id="CAF1306100.1"/>
    </source>
</evidence>
<dbReference type="Proteomes" id="UP000677228">
    <property type="component" value="Unassembled WGS sequence"/>
</dbReference>
<dbReference type="GO" id="GO:0005847">
    <property type="term" value="C:mRNA cleavage and polyadenylation specificity factor complex"/>
    <property type="evidence" value="ECO:0007669"/>
    <property type="project" value="InterPro"/>
</dbReference>
<evidence type="ECO:0000259" key="3">
    <source>
        <dbReference type="Pfam" id="PF13299"/>
    </source>
</evidence>
<keyword evidence="2" id="KW-0539">Nucleus</keyword>
<sequence>IKLKDSLLSSITFSKTRDVDIAWVDGMITNAANQQTTTATSAATTVTNIGQSNAEWYLNPLPRDMKEHMIPHSSVFVNEPKLLHLKMILIQQYGLRAEFVGGVLTCEDSVAIKRVEGGSGQIILEGLLSDTYYKVRRILYDQYAIL</sequence>
<dbReference type="InterPro" id="IPR025069">
    <property type="entry name" value="Cpsf2_C"/>
</dbReference>
<feature type="domain" description="Cleavage and polyadenylation specificity factor 2 C-terminal" evidence="3">
    <location>
        <begin position="1"/>
        <end position="143"/>
    </location>
</feature>
<dbReference type="GO" id="GO:0003723">
    <property type="term" value="F:RNA binding"/>
    <property type="evidence" value="ECO:0007669"/>
    <property type="project" value="UniProtKB-KW"/>
</dbReference>
<keyword evidence="2" id="KW-0694">RNA-binding</keyword>
<evidence type="ECO:0000256" key="1">
    <source>
        <dbReference type="ARBA" id="ARBA00010624"/>
    </source>
</evidence>
<protein>
    <recommendedName>
        <fullName evidence="2">Cleavage and polyadenylation specificity factor subunit 2</fullName>
    </recommendedName>
    <alternativeName>
        <fullName evidence="2">Cleavage and polyadenylation specificity factor 100 kDa subunit</fullName>
    </alternativeName>
</protein>
<dbReference type="PANTHER" id="PTHR45922:SF1">
    <property type="entry name" value="CLEAVAGE AND POLYADENYLATION SPECIFICITY FACTOR SUBUNIT 2"/>
    <property type="match status" value="1"/>
</dbReference>
<evidence type="ECO:0000256" key="2">
    <source>
        <dbReference type="RuleBase" id="RU365006"/>
    </source>
</evidence>
<evidence type="ECO:0000313" key="5">
    <source>
        <dbReference type="EMBL" id="CAF4113304.1"/>
    </source>
</evidence>
<keyword evidence="2" id="KW-0507">mRNA processing</keyword>
<comment type="similarity">
    <text evidence="1 2">Belongs to the metallo-beta-lactamase superfamily. RNA-metabolizing metallo-beta-lactamase-like family. CPSF2/YSH1 subfamily.</text>
</comment>
<dbReference type="AlphaFoldDB" id="A0A8S2F2T0"/>
<evidence type="ECO:0000313" key="6">
    <source>
        <dbReference type="Proteomes" id="UP000677228"/>
    </source>
</evidence>
<reference evidence="4" key="1">
    <citation type="submission" date="2021-02" db="EMBL/GenBank/DDBJ databases">
        <authorList>
            <person name="Nowell W R."/>
        </authorList>
    </citation>
    <scope>NUCLEOTIDE SEQUENCE</scope>
</reference>
<organism evidence="4 6">
    <name type="scientific">Didymodactylos carnosus</name>
    <dbReference type="NCBI Taxonomy" id="1234261"/>
    <lineage>
        <taxon>Eukaryota</taxon>
        <taxon>Metazoa</taxon>
        <taxon>Spiralia</taxon>
        <taxon>Gnathifera</taxon>
        <taxon>Rotifera</taxon>
        <taxon>Eurotatoria</taxon>
        <taxon>Bdelloidea</taxon>
        <taxon>Philodinida</taxon>
        <taxon>Philodinidae</taxon>
        <taxon>Didymodactylos</taxon>
    </lineage>
</organism>
<gene>
    <name evidence="4" type="ORF">OVA965_LOCUS28767</name>
    <name evidence="5" type="ORF">TMI583_LOCUS29529</name>
</gene>
<dbReference type="Pfam" id="PF13299">
    <property type="entry name" value="CPSF100_C"/>
    <property type="match status" value="1"/>
</dbReference>
<name>A0A8S2F2T0_9BILA</name>
<comment type="caution">
    <text evidence="4">The sequence shown here is derived from an EMBL/GenBank/DDBJ whole genome shotgun (WGS) entry which is preliminary data.</text>
</comment>
<accession>A0A8S2F2T0</accession>
<dbReference type="EMBL" id="CAJNOK010019809">
    <property type="protein sequence ID" value="CAF1306100.1"/>
    <property type="molecule type" value="Genomic_DNA"/>
</dbReference>
<dbReference type="GO" id="GO:0006398">
    <property type="term" value="P:mRNA 3'-end processing by stem-loop binding and cleavage"/>
    <property type="evidence" value="ECO:0007669"/>
    <property type="project" value="InterPro"/>
</dbReference>
<feature type="non-terminal residue" evidence="4">
    <location>
        <position position="1"/>
    </location>
</feature>
<proteinExistence type="inferred from homology"/>
<dbReference type="InterPro" id="IPR027075">
    <property type="entry name" value="CPSF2"/>
</dbReference>
<dbReference type="Proteomes" id="UP000682733">
    <property type="component" value="Unassembled WGS sequence"/>
</dbReference>
<dbReference type="EMBL" id="CAJOBA010041393">
    <property type="protein sequence ID" value="CAF4113304.1"/>
    <property type="molecule type" value="Genomic_DNA"/>
</dbReference>